<reference evidence="3" key="1">
    <citation type="submission" date="2005-09" db="EMBL/GenBank/DDBJ databases">
        <title>Complete sequence of chromosome 2 of Rhodobacter sphaeroides 2.4.1.</title>
        <authorList>
            <person name="Copeland A."/>
            <person name="Lucas S."/>
            <person name="Lapidus A."/>
            <person name="Barry K."/>
            <person name="Detter J.C."/>
            <person name="Glavina T."/>
            <person name="Hammon N."/>
            <person name="Israni S."/>
            <person name="Pitluck S."/>
            <person name="Richardson P."/>
            <person name="Mackenzie C."/>
            <person name="Choudhary M."/>
            <person name="Larimer F."/>
            <person name="Hauser L.J."/>
            <person name="Land M."/>
            <person name="Donohue T.J."/>
            <person name="Kaplan S."/>
        </authorList>
    </citation>
    <scope>NUCLEOTIDE SEQUENCE [LARGE SCALE GENOMIC DNA]</scope>
    <source>
        <strain evidence="3">ATCC 17023 / DSM 158 / JCM 6121 / CCUG 31486 / LMG 2827 / NBRC 12203 / NCIMB 8253 / ATH 2.4.1.</strain>
    </source>
</reference>
<proteinExistence type="predicted"/>
<dbReference type="Proteomes" id="UP000002703">
    <property type="component" value="Chromosome 2"/>
</dbReference>
<organism evidence="2 3">
    <name type="scientific">Cereibacter sphaeroides (strain ATCC 17023 / DSM 158 / JCM 6121 / CCUG 31486 / LMG 2827 / NBRC 12203 / NCIMB 8253 / ATH 2.4.1.)</name>
    <name type="common">Rhodobacter sphaeroides</name>
    <dbReference type="NCBI Taxonomy" id="272943"/>
    <lineage>
        <taxon>Bacteria</taxon>
        <taxon>Pseudomonadati</taxon>
        <taxon>Pseudomonadota</taxon>
        <taxon>Alphaproteobacteria</taxon>
        <taxon>Rhodobacterales</taxon>
        <taxon>Paracoccaceae</taxon>
        <taxon>Cereibacter</taxon>
    </lineage>
</organism>
<evidence type="ECO:0000256" key="1">
    <source>
        <dbReference type="SAM" id="MobiDB-lite"/>
    </source>
</evidence>
<dbReference type="KEGG" id="rsp:RSP_3561"/>
<keyword evidence="3" id="KW-1185">Reference proteome</keyword>
<gene>
    <name evidence="2" type="ORF">RSP_3561</name>
</gene>
<accession>Q3IWC2</accession>
<dbReference type="AlphaFoldDB" id="Q3IWC2"/>
<dbReference type="EMBL" id="CP000144">
    <property type="protein sequence ID" value="ABA81162.1"/>
    <property type="molecule type" value="Genomic_DNA"/>
</dbReference>
<evidence type="ECO:0000313" key="2">
    <source>
        <dbReference type="EMBL" id="ABA81162.1"/>
    </source>
</evidence>
<evidence type="ECO:0000313" key="3">
    <source>
        <dbReference type="Proteomes" id="UP000002703"/>
    </source>
</evidence>
<sequence length="185" mass="19970">MRLLGARRLLWRYPVRTMHSPARKVARPALSHRAGTPCRSVARVAAGANSGRSGPSASRAGRGRSPPPLCPARAKLRPSSRFDVKLPSIRTGTPAPRIRGKGKACYSEFSGSGDACSIDPLRPSPARVRHRSAFFDPNAFSSRSPGTAACRYPSRCDLLGPGPRDRGPFVPVYRARLAARHIHVS</sequence>
<protein>
    <submittedName>
        <fullName evidence="2">Uncharacterized protein</fullName>
    </submittedName>
</protein>
<dbReference type="EnsemblBacteria" id="ABA81162">
    <property type="protein sequence ID" value="ABA81162"/>
    <property type="gene ID" value="RSP_3561"/>
</dbReference>
<dbReference type="STRING" id="272943.RSP_3561"/>
<feature type="region of interest" description="Disordered" evidence="1">
    <location>
        <begin position="45"/>
        <end position="73"/>
    </location>
</feature>
<feature type="compositionally biased region" description="Low complexity" evidence="1">
    <location>
        <begin position="45"/>
        <end position="64"/>
    </location>
</feature>
<name>Q3IWC2_CERS4</name>